<dbReference type="InterPro" id="IPR017665">
    <property type="entry name" value="Guanylate_kinase"/>
</dbReference>
<evidence type="ECO:0000256" key="7">
    <source>
        <dbReference type="ARBA" id="ARBA00022840"/>
    </source>
</evidence>
<evidence type="ECO:0000313" key="11">
    <source>
        <dbReference type="EMBL" id="STX60876.1"/>
    </source>
</evidence>
<keyword evidence="5" id="KW-0547">Nucleotide-binding</keyword>
<dbReference type="InterPro" id="IPR008145">
    <property type="entry name" value="GK/Ca_channel_bsu"/>
</dbReference>
<comment type="similarity">
    <text evidence="1">Belongs to the guanylate kinase family.</text>
</comment>
<evidence type="ECO:0000256" key="1">
    <source>
        <dbReference type="ARBA" id="ARBA00005790"/>
    </source>
</evidence>
<accession>A0A378JR90</accession>
<dbReference type="PROSITE" id="PS00856">
    <property type="entry name" value="GUANYLATE_KINASE_1"/>
    <property type="match status" value="1"/>
</dbReference>
<keyword evidence="4 11" id="KW-0808">Transferase</keyword>
<organism evidence="11 13">
    <name type="scientific">Legionella birminghamensis</name>
    <dbReference type="NCBI Taxonomy" id="28083"/>
    <lineage>
        <taxon>Bacteria</taxon>
        <taxon>Pseudomonadati</taxon>
        <taxon>Pseudomonadota</taxon>
        <taxon>Gammaproteobacteria</taxon>
        <taxon>Legionellales</taxon>
        <taxon>Legionellaceae</taxon>
        <taxon>Legionella</taxon>
    </lineage>
</organism>
<dbReference type="EMBL" id="LNXT01000022">
    <property type="protein sequence ID" value="KTC71477.1"/>
    <property type="molecule type" value="Genomic_DNA"/>
</dbReference>
<evidence type="ECO:0000313" key="13">
    <source>
        <dbReference type="Proteomes" id="UP000255066"/>
    </source>
</evidence>
<evidence type="ECO:0000256" key="5">
    <source>
        <dbReference type="ARBA" id="ARBA00022741"/>
    </source>
</evidence>
<dbReference type="EC" id="2.7.4.8" evidence="2"/>
<dbReference type="STRING" id="28083.Lbir_1731"/>
<dbReference type="PROSITE" id="PS50052">
    <property type="entry name" value="GUANYLATE_KINASE_2"/>
    <property type="match status" value="1"/>
</dbReference>
<name>A0A378JR90_9GAMM</name>
<keyword evidence="6 11" id="KW-0418">Kinase</keyword>
<evidence type="ECO:0000256" key="4">
    <source>
        <dbReference type="ARBA" id="ARBA00022679"/>
    </source>
</evidence>
<dbReference type="GO" id="GO:0004385">
    <property type="term" value="F:GMP kinase activity"/>
    <property type="evidence" value="ECO:0007669"/>
    <property type="project" value="UniProtKB-EC"/>
</dbReference>
<dbReference type="NCBIfam" id="TIGR03263">
    <property type="entry name" value="guanyl_kin"/>
    <property type="match status" value="1"/>
</dbReference>
<dbReference type="InterPro" id="IPR020590">
    <property type="entry name" value="Guanylate_kinase_CS"/>
</dbReference>
<feature type="domain" description="Guanylate kinase-like" evidence="9">
    <location>
        <begin position="17"/>
        <end position="194"/>
    </location>
</feature>
<dbReference type="InterPro" id="IPR008144">
    <property type="entry name" value="Guanylate_kin-like_dom"/>
</dbReference>
<keyword evidence="12" id="KW-1185">Reference proteome</keyword>
<reference evidence="10 12" key="1">
    <citation type="submission" date="2015-11" db="EMBL/GenBank/DDBJ databases">
        <title>Genomic analysis of 38 Legionella species identifies large and diverse effector repertoires.</title>
        <authorList>
            <person name="Burstein D."/>
            <person name="Amaro F."/>
            <person name="Zusman T."/>
            <person name="Lifshitz Z."/>
            <person name="Cohen O."/>
            <person name="Gilbert J.A."/>
            <person name="Pupko T."/>
            <person name="Shuman H.A."/>
            <person name="Segal G."/>
        </authorList>
    </citation>
    <scope>NUCLEOTIDE SEQUENCE [LARGE SCALE GENOMIC DNA]</scope>
    <source>
        <strain evidence="10 12">CDC#1407-AL-14</strain>
    </source>
</reference>
<evidence type="ECO:0000313" key="12">
    <source>
        <dbReference type="Proteomes" id="UP000054735"/>
    </source>
</evidence>
<dbReference type="InterPro" id="IPR027417">
    <property type="entry name" value="P-loop_NTPase"/>
</dbReference>
<gene>
    <name evidence="11" type="primary">gmk_2</name>
    <name evidence="10" type="ORF">Lbir_1731</name>
    <name evidence="11" type="ORF">NCTC12437_03167</name>
</gene>
<evidence type="ECO:0000256" key="3">
    <source>
        <dbReference type="ARBA" id="ARBA00016296"/>
    </source>
</evidence>
<dbReference type="AlphaFoldDB" id="A0A378JR90"/>
<dbReference type="EMBL" id="UGNW01000002">
    <property type="protein sequence ID" value="STX60876.1"/>
    <property type="molecule type" value="Genomic_DNA"/>
</dbReference>
<dbReference type="SUPFAM" id="SSF52540">
    <property type="entry name" value="P-loop containing nucleoside triphosphate hydrolases"/>
    <property type="match status" value="1"/>
</dbReference>
<dbReference type="Pfam" id="PF00625">
    <property type="entry name" value="Guanylate_kin"/>
    <property type="match status" value="1"/>
</dbReference>
<evidence type="ECO:0000256" key="6">
    <source>
        <dbReference type="ARBA" id="ARBA00022777"/>
    </source>
</evidence>
<dbReference type="GO" id="GO:0005524">
    <property type="term" value="F:ATP binding"/>
    <property type="evidence" value="ECO:0007669"/>
    <property type="project" value="UniProtKB-KW"/>
</dbReference>
<dbReference type="CDD" id="cd00071">
    <property type="entry name" value="GMPK"/>
    <property type="match status" value="1"/>
</dbReference>
<reference evidence="11 13" key="2">
    <citation type="submission" date="2018-06" db="EMBL/GenBank/DDBJ databases">
        <authorList>
            <consortium name="Pathogen Informatics"/>
            <person name="Doyle S."/>
        </authorList>
    </citation>
    <scope>NUCLEOTIDE SEQUENCE [LARGE SCALE GENOMIC DNA]</scope>
    <source>
        <strain evidence="11 13">NCTC12437</strain>
    </source>
</reference>
<dbReference type="RefSeq" id="WP_058523783.1">
    <property type="nucleotide sequence ID" value="NZ_CAAAHV010000050.1"/>
</dbReference>
<proteinExistence type="inferred from homology"/>
<evidence type="ECO:0000256" key="8">
    <source>
        <dbReference type="ARBA" id="ARBA00030128"/>
    </source>
</evidence>
<dbReference type="OrthoDB" id="9808150at2"/>
<dbReference type="PANTHER" id="PTHR23117:SF13">
    <property type="entry name" value="GUANYLATE KINASE"/>
    <property type="match status" value="1"/>
</dbReference>
<evidence type="ECO:0000259" key="9">
    <source>
        <dbReference type="PROSITE" id="PS50052"/>
    </source>
</evidence>
<protein>
    <recommendedName>
        <fullName evidence="3">Guanylate kinase</fullName>
        <ecNumber evidence="2">2.7.4.8</ecNumber>
    </recommendedName>
    <alternativeName>
        <fullName evidence="8">GMP kinase</fullName>
    </alternativeName>
</protein>
<dbReference type="GO" id="GO:0005829">
    <property type="term" value="C:cytosol"/>
    <property type="evidence" value="ECO:0007669"/>
    <property type="project" value="TreeGrafter"/>
</dbReference>
<dbReference type="Gene3D" id="3.40.50.300">
    <property type="entry name" value="P-loop containing nucleotide triphosphate hydrolases"/>
    <property type="match status" value="1"/>
</dbReference>
<evidence type="ECO:0000256" key="2">
    <source>
        <dbReference type="ARBA" id="ARBA00012961"/>
    </source>
</evidence>
<keyword evidence="7" id="KW-0067">ATP-binding</keyword>
<sequence>MRNKFEPQFFKSSTASGNIYLISGPSGVGKTSIINILLSNNANLKKLVSYTTRPMRPGEIEGHTYYYIAKDEFNEKLARGDFLQHSEFDSNFYGYDKKELLSTLTAGYDVIADLDYTALTGLKTFFPSCVTIFIKPPSITQLQERLLHRGDNRSSIALRLTTYEMTMSQSNRYDFEIVNIELSNCVAEIQSIIEAAKSSLSGVYCCTN</sequence>
<dbReference type="PANTHER" id="PTHR23117">
    <property type="entry name" value="GUANYLATE KINASE-RELATED"/>
    <property type="match status" value="1"/>
</dbReference>
<evidence type="ECO:0000313" key="10">
    <source>
        <dbReference type="EMBL" id="KTC71477.1"/>
    </source>
</evidence>
<dbReference type="Proteomes" id="UP000054735">
    <property type="component" value="Unassembled WGS sequence"/>
</dbReference>
<dbReference type="Proteomes" id="UP000255066">
    <property type="component" value="Unassembled WGS sequence"/>
</dbReference>
<dbReference type="SMART" id="SM00072">
    <property type="entry name" value="GuKc"/>
    <property type="match status" value="1"/>
</dbReference>